<keyword evidence="3 6" id="KW-0812">Transmembrane</keyword>
<feature type="transmembrane region" description="Helical" evidence="6">
    <location>
        <begin position="297"/>
        <end position="316"/>
    </location>
</feature>
<feature type="transmembrane region" description="Helical" evidence="6">
    <location>
        <begin position="238"/>
        <end position="261"/>
    </location>
</feature>
<dbReference type="NCBIfam" id="TIGR00360">
    <property type="entry name" value="ComEC_N-term"/>
    <property type="match status" value="1"/>
</dbReference>
<name>A0ABS0B0H6_9BACT</name>
<evidence type="ECO:0000256" key="3">
    <source>
        <dbReference type="ARBA" id="ARBA00022692"/>
    </source>
</evidence>
<dbReference type="InterPro" id="IPR004477">
    <property type="entry name" value="ComEC_N"/>
</dbReference>
<feature type="transmembrane region" description="Helical" evidence="6">
    <location>
        <begin position="143"/>
        <end position="164"/>
    </location>
</feature>
<evidence type="ECO:0000256" key="2">
    <source>
        <dbReference type="ARBA" id="ARBA00022475"/>
    </source>
</evidence>
<evidence type="ECO:0000256" key="6">
    <source>
        <dbReference type="SAM" id="Phobius"/>
    </source>
</evidence>
<protein>
    <recommendedName>
        <fullName evidence="7">ComEC/Rec2-related protein domain-containing protein</fullName>
    </recommendedName>
</protein>
<gene>
    <name evidence="8" type="ORF">NEPTK9_001419</name>
</gene>
<proteinExistence type="predicted"/>
<keyword evidence="4 6" id="KW-1133">Transmembrane helix</keyword>
<dbReference type="InterPro" id="IPR052159">
    <property type="entry name" value="Competence_DNA_uptake"/>
</dbReference>
<dbReference type="PANTHER" id="PTHR30619:SF1">
    <property type="entry name" value="RECOMBINATION PROTEIN 2"/>
    <property type="match status" value="1"/>
</dbReference>
<comment type="caution">
    <text evidence="8">The sequence shown here is derived from an EMBL/GenBank/DDBJ whole genome shotgun (WGS) entry which is preliminary data.</text>
</comment>
<dbReference type="Pfam" id="PF03772">
    <property type="entry name" value="Competence"/>
    <property type="match status" value="1"/>
</dbReference>
<evidence type="ECO:0000256" key="5">
    <source>
        <dbReference type="ARBA" id="ARBA00023136"/>
    </source>
</evidence>
<dbReference type="RefSeq" id="WP_194848212.1">
    <property type="nucleotide sequence ID" value="NZ_JAAEJV010000049.1"/>
</dbReference>
<feature type="transmembrane region" description="Helical" evidence="6">
    <location>
        <begin position="373"/>
        <end position="391"/>
    </location>
</feature>
<feature type="domain" description="ComEC/Rec2-related protein" evidence="7">
    <location>
        <begin position="140"/>
        <end position="358"/>
    </location>
</feature>
<feature type="transmembrane region" description="Helical" evidence="6">
    <location>
        <begin position="336"/>
        <end position="361"/>
    </location>
</feature>
<evidence type="ECO:0000256" key="4">
    <source>
        <dbReference type="ARBA" id="ARBA00022989"/>
    </source>
</evidence>
<feature type="transmembrane region" description="Helical" evidence="6">
    <location>
        <begin position="176"/>
        <end position="194"/>
    </location>
</feature>
<evidence type="ECO:0000313" key="8">
    <source>
        <dbReference type="EMBL" id="MBF5059897.1"/>
    </source>
</evidence>
<organism evidence="8 9">
    <name type="scientific">Candidatus Neptunichlamydia vexilliferae</name>
    <dbReference type="NCBI Taxonomy" id="1651774"/>
    <lineage>
        <taxon>Bacteria</taxon>
        <taxon>Pseudomonadati</taxon>
        <taxon>Chlamydiota</taxon>
        <taxon>Chlamydiia</taxon>
        <taxon>Parachlamydiales</taxon>
        <taxon>Simkaniaceae</taxon>
        <taxon>Candidatus Neptunichlamydia</taxon>
    </lineage>
</organism>
<comment type="subcellular location">
    <subcellularLocation>
        <location evidence="1">Cell membrane</location>
        <topology evidence="1">Multi-pass membrane protein</topology>
    </subcellularLocation>
</comment>
<evidence type="ECO:0000256" key="1">
    <source>
        <dbReference type="ARBA" id="ARBA00004651"/>
    </source>
</evidence>
<evidence type="ECO:0000259" key="7">
    <source>
        <dbReference type="Pfam" id="PF03772"/>
    </source>
</evidence>
<reference evidence="8 9" key="1">
    <citation type="submission" date="2020-01" db="EMBL/GenBank/DDBJ databases">
        <title>Draft genome sequence of Cand. Neptunochlamydia vexilliferae K9.</title>
        <authorList>
            <person name="Schulz F."/>
            <person name="Koestlbacher S."/>
            <person name="Wascher F."/>
            <person name="Pizzetti I."/>
            <person name="Horn M."/>
        </authorList>
    </citation>
    <scope>NUCLEOTIDE SEQUENCE [LARGE SCALE GENOMIC DNA]</scope>
    <source>
        <strain evidence="8 9">K9</strain>
    </source>
</reference>
<dbReference type="PANTHER" id="PTHR30619">
    <property type="entry name" value="DNA INTERNALIZATION/COMPETENCE PROTEIN COMEC/REC2"/>
    <property type="match status" value="1"/>
</dbReference>
<keyword evidence="9" id="KW-1185">Reference proteome</keyword>
<accession>A0ABS0B0H6</accession>
<keyword evidence="5 6" id="KW-0472">Membrane</keyword>
<sequence>MILFLWIYPPHLEEGPATFHIEEVKRHAGPIQTSIVYIGKIQGKTCHIYFHPKQKRPPANVSYHISYGTPVKMGLGRYFFKPAKGATWTPLSQSSLAEWRFQTKEKVRRWIHSRFKKREVAHLMTALATGNLESRLLAYQFRVVGLSHLLAISGFHFALLTFFLSTLLKRFLPERILAAVLIVLLGAYFFYMGGAPSINRAWIGVLIYLVGILLGYRPTPLNTLGVALLFALIGDPLIVANVGFQLSFGATLGIILFYLPFEQRLRKLFPKRPYKELLKMKVLDQCGYLVCTYLRKVIALQGAVLTLTLPLALIHFGSYPLMAPIYNLFCPFLFTALLASFLLHLDFLTAPFASFLISLIAEAPKRYLFEMRGSGWALACLVLALAIMSTIKSATNLSFDIHFRKGNQSF</sequence>
<feature type="transmembrane region" description="Helical" evidence="6">
    <location>
        <begin position="201"/>
        <end position="218"/>
    </location>
</feature>
<dbReference type="EMBL" id="JAAEJV010000049">
    <property type="protein sequence ID" value="MBF5059897.1"/>
    <property type="molecule type" value="Genomic_DNA"/>
</dbReference>
<keyword evidence="2" id="KW-1003">Cell membrane</keyword>
<evidence type="ECO:0000313" key="9">
    <source>
        <dbReference type="Proteomes" id="UP001194714"/>
    </source>
</evidence>
<dbReference type="Proteomes" id="UP001194714">
    <property type="component" value="Unassembled WGS sequence"/>
</dbReference>